<dbReference type="EMBL" id="CP136920">
    <property type="protein sequence ID" value="WOO41030.1"/>
    <property type="molecule type" value="Genomic_DNA"/>
</dbReference>
<dbReference type="RefSeq" id="WP_317833358.1">
    <property type="nucleotide sequence ID" value="NZ_CP136920.1"/>
</dbReference>
<proteinExistence type="predicted"/>
<reference evidence="1 2" key="1">
    <citation type="submission" date="2023-10" db="EMBL/GenBank/DDBJ databases">
        <title>Rubellicoccus peritrichatus gen. nov., sp. nov., isolated from an algae of coral reef tank.</title>
        <authorList>
            <person name="Luo J."/>
        </authorList>
    </citation>
    <scope>NUCLEOTIDE SEQUENCE [LARGE SCALE GENOMIC DNA]</scope>
    <source>
        <strain evidence="1 2">CR14</strain>
    </source>
</reference>
<dbReference type="PROSITE" id="PS51257">
    <property type="entry name" value="PROKAR_LIPOPROTEIN"/>
    <property type="match status" value="1"/>
</dbReference>
<dbReference type="KEGG" id="puo:RZN69_20615"/>
<evidence type="ECO:0000313" key="1">
    <source>
        <dbReference type="EMBL" id="WOO41030.1"/>
    </source>
</evidence>
<organism evidence="1 2">
    <name type="scientific">Rubellicoccus peritrichatus</name>
    <dbReference type="NCBI Taxonomy" id="3080537"/>
    <lineage>
        <taxon>Bacteria</taxon>
        <taxon>Pseudomonadati</taxon>
        <taxon>Verrucomicrobiota</taxon>
        <taxon>Opitutia</taxon>
        <taxon>Puniceicoccales</taxon>
        <taxon>Cerasicoccaceae</taxon>
        <taxon>Rubellicoccus</taxon>
    </lineage>
</organism>
<sequence length="260" mass="29121">MRYISKLLILVFLYLISACFLHGQFDPDSNVRIRYRTLGWGVQNTFELGSTNQQVAVYRSHFSSPITYQGAPLLEFRQSSIEQFDDTSGRSEISQSEGSAQDNLREGTPVLARAQVPSGMSDVLFIFFKNNSTGGLPFRIAVVDDSLAYGNGRNVHFYNVSSLDLVVKAFDEVRGVPAGKQAIWELESSDSQSTLAIAVTNPEAKLVYSSRFRLRDNQRLTFMARQEGAQTLSDDPKIRVVSFLERVDQAPVLTETYIEP</sequence>
<evidence type="ECO:0000313" key="2">
    <source>
        <dbReference type="Proteomes" id="UP001304300"/>
    </source>
</evidence>
<accession>A0AAQ3L838</accession>
<dbReference type="Proteomes" id="UP001304300">
    <property type="component" value="Chromosome"/>
</dbReference>
<gene>
    <name evidence="1" type="ORF">RZN69_20615</name>
</gene>
<dbReference type="AlphaFoldDB" id="A0AAQ3L838"/>
<protein>
    <submittedName>
        <fullName evidence="1">Uncharacterized protein</fullName>
    </submittedName>
</protein>
<name>A0AAQ3L838_9BACT</name>
<keyword evidence="2" id="KW-1185">Reference proteome</keyword>